<comment type="similarity">
    <text evidence="2">Belongs to the PilY1 family.</text>
</comment>
<evidence type="ECO:0000256" key="6">
    <source>
        <dbReference type="ARBA" id="ARBA00023263"/>
    </source>
</evidence>
<proteinExistence type="inferred from homology"/>
<sequence length="678" mass="71601">MYYWKTDLREDLANNVPASIDDPASHQHMVTFSVSLGAAGSLDPETDLPAITDGTKSWPISVNNKASSIDDLWHAAVNGRGKYVLANDADRFTKALLDALTEIERRSSSYSNVASTSVSPEASTLVFNASYEQGSWKGGLRASRASDGAEMWNASVGSWNARNVLTSEDGTGHTFPTDNQRTALARTGGTFNYPVTGAKNADYIKGDTSLEGNEAPHLRRRTSVLGDIVNSSPAYDAETNTLYVGANDGMLHAFDASSGEELFAYIPSIINLGLLSTLSRGDYAHRYFVDGPIAVSRRSLTPGGENILVGSLGRGGKGLYALDVTNPASMAASNFKWERAETTSNNMGLVLSKPLLASVNAGTRTPAVVVGNGPNSTNERAVLIVLDLDTGSVIREIDTGVGSALAPNGLSSATGVYGVDGKTLAYVYAGDMQGNVWKFDMTSSTPADWTATRLFTAQDEDGNAQPISGGVAVGVHPLTRKRWVFFGTGRYLTAEDAQPGSTDVQSMYGFIDENTTRTRDELTERSIQVTEGNVRAFESRAALPSSSKGWYLDLPVSGERIVQDAQLAGRFLVTASIIPSGGACSSSGTGYINALDAFTGTSGSLSYFDLNGDGATEDTAVTGGLPVGSVNLGNGMPTLPNLLRGLLGVGGSGGAGLNTVRTAAPRWDRASWREIRRD</sequence>
<evidence type="ECO:0000313" key="9">
    <source>
        <dbReference type="Proteomes" id="UP000781710"/>
    </source>
</evidence>
<keyword evidence="3" id="KW-1029">Fimbrium biogenesis</keyword>
<evidence type="ECO:0000256" key="2">
    <source>
        <dbReference type="ARBA" id="ARBA00008387"/>
    </source>
</evidence>
<dbReference type="EMBL" id="PDWW01000034">
    <property type="protein sequence ID" value="KAF1722208.1"/>
    <property type="molecule type" value="Genomic_DNA"/>
</dbReference>
<keyword evidence="6" id="KW-0281">Fimbrium</keyword>
<evidence type="ECO:0000313" key="8">
    <source>
        <dbReference type="EMBL" id="KAF1722208.1"/>
    </source>
</evidence>
<dbReference type="Proteomes" id="UP000781710">
    <property type="component" value="Unassembled WGS sequence"/>
</dbReference>
<accession>A0ABQ6ZD39</accession>
<protein>
    <submittedName>
        <fullName evidence="8">Pilus assembly protein</fullName>
    </submittedName>
</protein>
<organism evidence="8 9">
    <name type="scientific">Pseudoxanthomonas japonensis</name>
    <dbReference type="NCBI Taxonomy" id="69284"/>
    <lineage>
        <taxon>Bacteria</taxon>
        <taxon>Pseudomonadati</taxon>
        <taxon>Pseudomonadota</taxon>
        <taxon>Gammaproteobacteria</taxon>
        <taxon>Lysobacterales</taxon>
        <taxon>Lysobacteraceae</taxon>
        <taxon>Pseudoxanthomonas</taxon>
    </lineage>
</organism>
<comment type="caution">
    <text evidence="8">The sequence shown here is derived from an EMBL/GenBank/DDBJ whole genome shotgun (WGS) entry which is preliminary data.</text>
</comment>
<comment type="subcellular location">
    <subcellularLocation>
        <location evidence="1">Fimbrium</location>
    </subcellularLocation>
</comment>
<evidence type="ECO:0000256" key="3">
    <source>
        <dbReference type="ARBA" id="ARBA00022558"/>
    </source>
</evidence>
<evidence type="ECO:0000256" key="1">
    <source>
        <dbReference type="ARBA" id="ARBA00004561"/>
    </source>
</evidence>
<evidence type="ECO:0000256" key="4">
    <source>
        <dbReference type="ARBA" id="ARBA00022723"/>
    </source>
</evidence>
<keyword evidence="9" id="KW-1185">Reference proteome</keyword>
<keyword evidence="4" id="KW-0479">Metal-binding</keyword>
<dbReference type="SUPFAM" id="SSF50969">
    <property type="entry name" value="YVTN repeat-like/Quinoprotein amine dehydrogenase"/>
    <property type="match status" value="1"/>
</dbReference>
<name>A0ABQ6ZD39_9GAMM</name>
<dbReference type="InterPro" id="IPR015943">
    <property type="entry name" value="WD40/YVTN_repeat-like_dom_sf"/>
</dbReference>
<dbReference type="Pfam" id="PF05567">
    <property type="entry name" value="T4P_PilY1"/>
    <property type="match status" value="1"/>
</dbReference>
<dbReference type="InterPro" id="IPR011044">
    <property type="entry name" value="Quino_amine_DH_bsu"/>
</dbReference>
<keyword evidence="5" id="KW-0106">Calcium</keyword>
<gene>
    <name evidence="8" type="ORF">CSC78_17290</name>
</gene>
<reference evidence="8 9" key="1">
    <citation type="submission" date="2017-10" db="EMBL/GenBank/DDBJ databases">
        <title>Whole genome sequencing of members of genus Pseudoxanthomonas.</title>
        <authorList>
            <person name="Kumar S."/>
            <person name="Bansal K."/>
            <person name="Kaur A."/>
            <person name="Patil P."/>
            <person name="Sharma S."/>
            <person name="Patil P.B."/>
        </authorList>
    </citation>
    <scope>NUCLEOTIDE SEQUENCE [LARGE SCALE GENOMIC DNA]</scope>
    <source>
        <strain evidence="8 9">DSM 17109</strain>
    </source>
</reference>
<dbReference type="Gene3D" id="2.130.10.10">
    <property type="entry name" value="YVTN repeat-like/Quinoprotein amine dehydrogenase"/>
    <property type="match status" value="1"/>
</dbReference>
<feature type="domain" description="PilY1 beta-propeller" evidence="7">
    <location>
        <begin position="234"/>
        <end position="524"/>
    </location>
</feature>
<dbReference type="InterPro" id="IPR011047">
    <property type="entry name" value="Quinoprotein_ADH-like_sf"/>
</dbReference>
<evidence type="ECO:0000256" key="5">
    <source>
        <dbReference type="ARBA" id="ARBA00022837"/>
    </source>
</evidence>
<evidence type="ECO:0000259" key="7">
    <source>
        <dbReference type="Pfam" id="PF05567"/>
    </source>
</evidence>
<dbReference type="InterPro" id="IPR008707">
    <property type="entry name" value="B-propeller_PilY1"/>
</dbReference>
<dbReference type="SUPFAM" id="SSF50998">
    <property type="entry name" value="Quinoprotein alcohol dehydrogenase-like"/>
    <property type="match status" value="1"/>
</dbReference>